<dbReference type="Pfam" id="PF01430">
    <property type="entry name" value="HSP33"/>
    <property type="match status" value="1"/>
</dbReference>
<keyword evidence="4" id="KW-0143">Chaperone</keyword>
<accession>A0ABV7L807</accession>
<keyword evidence="5" id="KW-0676">Redox-active center</keyword>
<evidence type="ECO:0000256" key="3">
    <source>
        <dbReference type="ARBA" id="ARBA00023157"/>
    </source>
</evidence>
<sequence length="344" mass="35956">MVSGGDLGGTAGADTVLGFQLGQGGTAAPAGNSLAGGSLSGGGLSGGGIRGRLLRLGDAADEILSRHDYPDEVSRLLGEALGMATLLAETLAFDGIFTLQARGEGPVPLLVADYRKPGLLRGHASLHQDRYDRLSAGPAPKEPVPRLLGGGILSFTVDQGGRAQRYQGIVELAGGTLADCANAYFQQSEQLDTVLRLAAGRSHGAGWRVGGILLQRLPHAGGAAADDEDAWPRAMTLLGSARDDELLDPDLSGEGLLYRLFHEDGVRVFEPQPVNAHCTCSRPRILQVLQTFSSAEQADMVVDDRVTVTCEFCNRSYSFTPEELAGSPVAANDSGYVRDGGDDS</sequence>
<dbReference type="InterPro" id="IPR016153">
    <property type="entry name" value="Heat_shock_Hsp33_N"/>
</dbReference>
<proteinExistence type="predicted"/>
<evidence type="ECO:0000256" key="2">
    <source>
        <dbReference type="ARBA" id="ARBA00022833"/>
    </source>
</evidence>
<dbReference type="Gene3D" id="1.10.287.480">
    <property type="entry name" value="helix hairpin bin"/>
    <property type="match status" value="1"/>
</dbReference>
<evidence type="ECO:0000256" key="1">
    <source>
        <dbReference type="ARBA" id="ARBA00022490"/>
    </source>
</evidence>
<evidence type="ECO:0000313" key="7">
    <source>
        <dbReference type="Proteomes" id="UP001595528"/>
    </source>
</evidence>
<dbReference type="Gene3D" id="3.90.1280.10">
    <property type="entry name" value="HSP33 redox switch-like"/>
    <property type="match status" value="1"/>
</dbReference>
<dbReference type="EMBL" id="JBHRTR010000046">
    <property type="protein sequence ID" value="MFC3230475.1"/>
    <property type="molecule type" value="Genomic_DNA"/>
</dbReference>
<dbReference type="SUPFAM" id="SSF64397">
    <property type="entry name" value="Hsp33 domain"/>
    <property type="match status" value="1"/>
</dbReference>
<gene>
    <name evidence="6" type="ORF">ACFOGJ_24720</name>
</gene>
<dbReference type="PANTHER" id="PTHR30111:SF1">
    <property type="entry name" value="33 KDA CHAPERONIN"/>
    <property type="match status" value="1"/>
</dbReference>
<dbReference type="Proteomes" id="UP001595528">
    <property type="component" value="Unassembled WGS sequence"/>
</dbReference>
<evidence type="ECO:0000313" key="6">
    <source>
        <dbReference type="EMBL" id="MFC3230475.1"/>
    </source>
</evidence>
<dbReference type="Gene3D" id="3.55.30.10">
    <property type="entry name" value="Hsp33 domain"/>
    <property type="match status" value="1"/>
</dbReference>
<dbReference type="PIRSF" id="PIRSF005261">
    <property type="entry name" value="Heat_shock_Hsp33"/>
    <property type="match status" value="1"/>
</dbReference>
<protein>
    <submittedName>
        <fullName evidence="6">Hsp33 family molecular chaperone HslO</fullName>
    </submittedName>
</protein>
<dbReference type="InterPro" id="IPR016154">
    <property type="entry name" value="Heat_shock_Hsp33_C"/>
</dbReference>
<name>A0ABV7L807_9PROT</name>
<organism evidence="6 7">
    <name type="scientific">Marinibaculum pumilum</name>
    <dbReference type="NCBI Taxonomy" id="1766165"/>
    <lineage>
        <taxon>Bacteria</taxon>
        <taxon>Pseudomonadati</taxon>
        <taxon>Pseudomonadota</taxon>
        <taxon>Alphaproteobacteria</taxon>
        <taxon>Rhodospirillales</taxon>
        <taxon>Rhodospirillaceae</taxon>
        <taxon>Marinibaculum</taxon>
    </lineage>
</organism>
<keyword evidence="3" id="KW-1015">Disulfide bond</keyword>
<dbReference type="PANTHER" id="PTHR30111">
    <property type="entry name" value="33 KDA CHAPERONIN"/>
    <property type="match status" value="1"/>
</dbReference>
<keyword evidence="2" id="KW-0862">Zinc</keyword>
<dbReference type="RefSeq" id="WP_379905678.1">
    <property type="nucleotide sequence ID" value="NZ_JBHRTR010000046.1"/>
</dbReference>
<evidence type="ECO:0000256" key="4">
    <source>
        <dbReference type="ARBA" id="ARBA00023186"/>
    </source>
</evidence>
<dbReference type="CDD" id="cd00498">
    <property type="entry name" value="Hsp33"/>
    <property type="match status" value="1"/>
</dbReference>
<keyword evidence="1" id="KW-0963">Cytoplasm</keyword>
<dbReference type="InterPro" id="IPR000397">
    <property type="entry name" value="Heat_shock_Hsp33"/>
</dbReference>
<dbReference type="SUPFAM" id="SSF118352">
    <property type="entry name" value="HSP33 redox switch-like"/>
    <property type="match status" value="1"/>
</dbReference>
<evidence type="ECO:0000256" key="5">
    <source>
        <dbReference type="ARBA" id="ARBA00023284"/>
    </source>
</evidence>
<comment type="caution">
    <text evidence="6">The sequence shown here is derived from an EMBL/GenBank/DDBJ whole genome shotgun (WGS) entry which is preliminary data.</text>
</comment>
<reference evidence="7" key="1">
    <citation type="journal article" date="2019" name="Int. J. Syst. Evol. Microbiol.">
        <title>The Global Catalogue of Microorganisms (GCM) 10K type strain sequencing project: providing services to taxonomists for standard genome sequencing and annotation.</title>
        <authorList>
            <consortium name="The Broad Institute Genomics Platform"/>
            <consortium name="The Broad Institute Genome Sequencing Center for Infectious Disease"/>
            <person name="Wu L."/>
            <person name="Ma J."/>
        </authorList>
    </citation>
    <scope>NUCLEOTIDE SEQUENCE [LARGE SCALE GENOMIC DNA]</scope>
    <source>
        <strain evidence="7">KCTC 42964</strain>
    </source>
</reference>
<dbReference type="InterPro" id="IPR023212">
    <property type="entry name" value="Hsp33_helix_hairpin_bin_dom_sf"/>
</dbReference>
<keyword evidence="7" id="KW-1185">Reference proteome</keyword>